<keyword evidence="1" id="KW-0812">Transmembrane</keyword>
<dbReference type="Pfam" id="PF00106">
    <property type="entry name" value="adh_short"/>
    <property type="match status" value="1"/>
</dbReference>
<feature type="transmembrane region" description="Helical" evidence="1">
    <location>
        <begin position="154"/>
        <end position="175"/>
    </location>
</feature>
<accession>A0A6J7D4U9</accession>
<keyword evidence="1" id="KW-0472">Membrane</keyword>
<feature type="transmembrane region" description="Helical" evidence="1">
    <location>
        <begin position="49"/>
        <end position="71"/>
    </location>
</feature>
<reference evidence="2" key="1">
    <citation type="submission" date="2020-05" db="EMBL/GenBank/DDBJ databases">
        <authorList>
            <person name="Chiriac C."/>
            <person name="Salcher M."/>
            <person name="Ghai R."/>
            <person name="Kavagutti S V."/>
        </authorList>
    </citation>
    <scope>NUCLEOTIDE SEQUENCE</scope>
</reference>
<gene>
    <name evidence="2" type="ORF">UFOPK3401_00517</name>
</gene>
<dbReference type="EMBL" id="CAFBLM010000016">
    <property type="protein sequence ID" value="CAB4865857.1"/>
    <property type="molecule type" value="Genomic_DNA"/>
</dbReference>
<dbReference type="Gene3D" id="3.40.50.720">
    <property type="entry name" value="NAD(P)-binding Rossmann-like Domain"/>
    <property type="match status" value="1"/>
</dbReference>
<feature type="transmembrane region" description="Helical" evidence="1">
    <location>
        <begin position="218"/>
        <end position="236"/>
    </location>
</feature>
<sequence>MNALVLGSPQVVPAVVSAVVGAGFVGAIRRYTKDRNPRRYEPKLAWMRACAYFAFAWALGFISGAVSTIAQNPIVFPGQIHNIAWWIFTLIAVAVVVVGYWIIWPIGTRAHGRKIVIPETPIFGILWGLSEGMIFASVFVTADRIFGVADLGHRLAVFATCYLALSLFIGLWHAIYWDIYIAPEHNVLEWNIRKVILAHNPNVTITTAYVIVFGNVSFYVLLQAIALFGATLAMPFPSFRHENPEVDPDNPPRRDVSGLVCVLTGVGSSTITNVATDLAEVGAKVVLVTNDVGSAQEIAQTIARWTLNTGIDVVEADLTTASGAQSLAERLVNAYGGVDVLVDDWAGADKSGDVRALIARHKAGLALQEHLVEVNPRELRIIVVGAEDHRGVERRELVAVAQGAEVGLTLPTLSAVRIACALGLSRQLGTQGSHATVQVVASGNQVGNSTAEPSGAAAFFSTIFQSNLDPALSYVQLVRSTTPAPATGGYWTNCQPQDVAEVVLDEQLQRELMLWSGQ</sequence>
<dbReference type="InterPro" id="IPR002347">
    <property type="entry name" value="SDR_fam"/>
</dbReference>
<name>A0A6J7D4U9_9ZZZZ</name>
<feature type="transmembrane region" description="Helical" evidence="1">
    <location>
        <begin position="83"/>
        <end position="103"/>
    </location>
</feature>
<protein>
    <submittedName>
        <fullName evidence="2">Unannotated protein</fullName>
    </submittedName>
</protein>
<organism evidence="2">
    <name type="scientific">freshwater metagenome</name>
    <dbReference type="NCBI Taxonomy" id="449393"/>
    <lineage>
        <taxon>unclassified sequences</taxon>
        <taxon>metagenomes</taxon>
        <taxon>ecological metagenomes</taxon>
    </lineage>
</organism>
<feature type="transmembrane region" description="Helical" evidence="1">
    <location>
        <begin position="12"/>
        <end position="28"/>
    </location>
</feature>
<proteinExistence type="predicted"/>
<dbReference type="AlphaFoldDB" id="A0A6J7D4U9"/>
<feature type="transmembrane region" description="Helical" evidence="1">
    <location>
        <begin position="123"/>
        <end position="142"/>
    </location>
</feature>
<keyword evidence="1" id="KW-1133">Transmembrane helix</keyword>
<dbReference type="InterPro" id="IPR036291">
    <property type="entry name" value="NAD(P)-bd_dom_sf"/>
</dbReference>
<evidence type="ECO:0000313" key="2">
    <source>
        <dbReference type="EMBL" id="CAB4865857.1"/>
    </source>
</evidence>
<evidence type="ECO:0000256" key="1">
    <source>
        <dbReference type="SAM" id="Phobius"/>
    </source>
</evidence>
<dbReference type="SUPFAM" id="SSF51735">
    <property type="entry name" value="NAD(P)-binding Rossmann-fold domains"/>
    <property type="match status" value="1"/>
</dbReference>